<feature type="domain" description="GPI inositol-deacylase winged helix" evidence="5">
    <location>
        <begin position="591"/>
        <end position="672"/>
    </location>
</feature>
<feature type="repeat" description="ANK" evidence="3">
    <location>
        <begin position="1044"/>
        <end position="1076"/>
    </location>
</feature>
<dbReference type="Pfam" id="PF12796">
    <property type="entry name" value="Ank_2"/>
    <property type="match status" value="5"/>
</dbReference>
<dbReference type="InterPro" id="IPR027417">
    <property type="entry name" value="P-loop_NTPase"/>
</dbReference>
<dbReference type="Pfam" id="PF24883">
    <property type="entry name" value="NPHP3_N"/>
    <property type="match status" value="1"/>
</dbReference>
<dbReference type="SMART" id="SM00248">
    <property type="entry name" value="ANK"/>
    <property type="match status" value="20"/>
</dbReference>
<evidence type="ECO:0000313" key="7">
    <source>
        <dbReference type="EMBL" id="KEF53021.1"/>
    </source>
</evidence>
<protein>
    <submittedName>
        <fullName evidence="7">Uncharacterized protein</fullName>
    </submittedName>
</protein>
<dbReference type="InterPro" id="IPR054471">
    <property type="entry name" value="GPIID_WHD"/>
</dbReference>
<gene>
    <name evidence="7" type="ORF">A1O9_10929</name>
</gene>
<dbReference type="Proteomes" id="UP000027920">
    <property type="component" value="Unassembled WGS sequence"/>
</dbReference>
<evidence type="ECO:0000256" key="4">
    <source>
        <dbReference type="SAM" id="MobiDB-lite"/>
    </source>
</evidence>
<dbReference type="OrthoDB" id="5421817at2759"/>
<dbReference type="InterPro" id="IPR002110">
    <property type="entry name" value="Ankyrin_rpt"/>
</dbReference>
<organism evidence="7 8">
    <name type="scientific">Exophiala aquamarina CBS 119918</name>
    <dbReference type="NCBI Taxonomy" id="1182545"/>
    <lineage>
        <taxon>Eukaryota</taxon>
        <taxon>Fungi</taxon>
        <taxon>Dikarya</taxon>
        <taxon>Ascomycota</taxon>
        <taxon>Pezizomycotina</taxon>
        <taxon>Eurotiomycetes</taxon>
        <taxon>Chaetothyriomycetidae</taxon>
        <taxon>Chaetothyriales</taxon>
        <taxon>Herpotrichiellaceae</taxon>
        <taxon>Exophiala</taxon>
    </lineage>
</organism>
<dbReference type="HOGENOM" id="CLU_000288_34_2_1"/>
<evidence type="ECO:0000256" key="1">
    <source>
        <dbReference type="ARBA" id="ARBA00022737"/>
    </source>
</evidence>
<dbReference type="Pfam" id="PF22939">
    <property type="entry name" value="WHD_GPIID"/>
    <property type="match status" value="1"/>
</dbReference>
<dbReference type="STRING" id="1182545.A0A072NZG7"/>
<feature type="repeat" description="ANK" evidence="3">
    <location>
        <begin position="844"/>
        <end position="866"/>
    </location>
</feature>
<sequence>MSGHNVAIAYLPEGCHGVGAAATVATHMKRTFPSIQLRLLVGIGGGVPNKQDVRLGDVVVGMPAETHGAVVQYDLGKNTTSGFSRKGYLLPPPQQWIHVVSQMRSNHRLTKQNKITIYLSDMLRRYPDLTEYQRPPPQSDVLYTQDNLHVFGEETCLKCDQTRVIQRSPERHEPTIFYGLIASGNQVMKNAVQRDEISRDAGCALCFEMEAAGVVNDFPSLVVRGISDYADSHKNDDWHAYAAAAAAGCAKELLSYVGPHVAETCNELMRPDDHDRQHDGQKSRVSSAITDSSFDRTNDSEIRSICEWFSPLNFWNQQQDVFDRYHDGTGTWFLQDQIFLDWLNGTMKVLWCPGIPGSGKTVISSVVVDLLRKRRSQDKTIGVTCIYLQYKEKHSITTLISNLIKQLLQQCRFLPEPIRSVFVGHQDHGTRPGRKECFEVLNRLLNEFSKVFLVIDGLDEASEDITTNFIKPVLDMLALHVVVFSRYLPYIERLFLESPRLDIWANSEDLERYFEGRVQENADFATLINEANLHQGILTAIIRKSHGMFLLAHLHIGSIIKLDNPQAVERALSSLPSQLYDSYDKILERIMAQPEHDRARAEQVIMWITAALRPLTLDELLQALAVSINSNEFSMQARPTVTRLVSVCAGLVTFDKQSQKIRPAHETIQAYFEERLSVLFPNAQRKMATACLVYLASAVPRIQFCTTDGDLRHLLAQNAFLDYAARYWGQHSHDCGETNPKELALQVLQDSSIISCITQIMFVPDLHFPGYSQQVPTRVSAAHLFAFFNLEHTLGLFLDRGGCPDEKDSDGMSPLSWAAAQGNVAVAKTLIRNPDVDVNSQDDQGQTPLSRASEEGQDAVVKLLLDCNRADINSRDTRDMTPLAWAVSRQHVTTTKLLLGAITSPNTVDDEGQSVLSTAIESRNENIILQLLVAGADVDVGHTTLCETLLWGAHQGHWQLVKTLLEKSSMTSKPSDILPRGLLDKAAEDGQEDVVHMLVESGTDDRHWNLQRSTALWLAAENGYRSIMQILIKAGADVEAKNESGRTLLQEALENQDKVMVEFLVRNGANIDAANDRGETLLESTVKRNDRDMVKLLANQGVNVRENMALHWAVENRKIEMVRLLLQLGARINRKDNSGKTALHLSVEYGLEDIICLLAEKEANLDAYDSCRRTALWYAVRQRDWSTVRLLRRLGAEIDPCDAPEGTPLQWAVEIGDQEMVAVLVEEGANIKQQNSSGQSPLRLAVERDRYQIVRYLLMNGADINDQDSAGLTALAWAVEHSLFEMVQFLASKGADIELKMKNGLKPLTLAATSGSYNMVRFFMKEGSRFDPPETEISSPEKWLSQAIYGAVISGENWKLRRLLEARLETENYQLHDSLLAAAERHKFEVVMKLLQDGERFAIDEIEGLIILDSAGAKGKLELVDMLLKTSQIDLNGRVPNSNQGFTPLLDAAWFGQFAVVDRFLKEQDIDRDIQTLPGNAVIHIAASRGHLEVLNVLLEEHSVLANSRTSYGWTALHLAAQYGHLAIVKRLLQENGVTPNDLTNDGRTAVRVAEDYGSWSVAGYLNTLLTRGPR</sequence>
<keyword evidence="1" id="KW-0677">Repeat</keyword>
<dbReference type="SUPFAM" id="SSF48403">
    <property type="entry name" value="Ankyrin repeat"/>
    <property type="match status" value="3"/>
</dbReference>
<dbReference type="RefSeq" id="XP_013255611.1">
    <property type="nucleotide sequence ID" value="XM_013400157.1"/>
</dbReference>
<feature type="repeat" description="ANK" evidence="3">
    <location>
        <begin position="911"/>
        <end position="943"/>
    </location>
</feature>
<feature type="compositionally biased region" description="Polar residues" evidence="4">
    <location>
        <begin position="283"/>
        <end position="292"/>
    </location>
</feature>
<dbReference type="InterPro" id="IPR056884">
    <property type="entry name" value="NPHP3-like_N"/>
</dbReference>
<feature type="domain" description="Nephrocystin 3-like N-terminal" evidence="6">
    <location>
        <begin position="328"/>
        <end position="486"/>
    </location>
</feature>
<comment type="caution">
    <text evidence="7">The sequence shown here is derived from an EMBL/GenBank/DDBJ whole genome shotgun (WGS) entry which is preliminary data.</text>
</comment>
<accession>A0A072NZG7</accession>
<feature type="repeat" description="ANK" evidence="3">
    <location>
        <begin position="1270"/>
        <end position="1302"/>
    </location>
</feature>
<evidence type="ECO:0000256" key="2">
    <source>
        <dbReference type="ARBA" id="ARBA00023043"/>
    </source>
</evidence>
<feature type="repeat" description="ANK" evidence="3">
    <location>
        <begin position="1105"/>
        <end position="1137"/>
    </location>
</feature>
<feature type="repeat" description="ANK" evidence="3">
    <location>
        <begin position="1011"/>
        <end position="1043"/>
    </location>
</feature>
<feature type="repeat" description="ANK" evidence="3">
    <location>
        <begin position="1478"/>
        <end position="1500"/>
    </location>
</feature>
<dbReference type="Gene3D" id="3.40.50.1580">
    <property type="entry name" value="Nucleoside phosphorylase domain"/>
    <property type="match status" value="1"/>
</dbReference>
<name>A0A072NZG7_9EURO</name>
<feature type="repeat" description="ANK" evidence="3">
    <location>
        <begin position="1138"/>
        <end position="1170"/>
    </location>
</feature>
<feature type="repeat" description="ANK" evidence="3">
    <location>
        <begin position="1204"/>
        <end position="1236"/>
    </location>
</feature>
<dbReference type="SUPFAM" id="SSF52540">
    <property type="entry name" value="P-loop containing nucleoside triphosphate hydrolases"/>
    <property type="match status" value="1"/>
</dbReference>
<feature type="repeat" description="ANK" evidence="3">
    <location>
        <begin position="1303"/>
        <end position="1335"/>
    </location>
</feature>
<dbReference type="PROSITE" id="PS50297">
    <property type="entry name" value="ANK_REP_REGION"/>
    <property type="match status" value="10"/>
</dbReference>
<dbReference type="InterPro" id="IPR036770">
    <property type="entry name" value="Ankyrin_rpt-contain_sf"/>
</dbReference>
<dbReference type="Gene3D" id="3.40.50.300">
    <property type="entry name" value="P-loop containing nucleotide triphosphate hydrolases"/>
    <property type="match status" value="1"/>
</dbReference>
<keyword evidence="2 3" id="KW-0040">ANK repeat</keyword>
<evidence type="ECO:0000313" key="8">
    <source>
        <dbReference type="Proteomes" id="UP000027920"/>
    </source>
</evidence>
<dbReference type="GO" id="GO:0003824">
    <property type="term" value="F:catalytic activity"/>
    <property type="evidence" value="ECO:0007669"/>
    <property type="project" value="InterPro"/>
</dbReference>
<dbReference type="EMBL" id="AMGV01000015">
    <property type="protein sequence ID" value="KEF53021.1"/>
    <property type="molecule type" value="Genomic_DNA"/>
</dbReference>
<proteinExistence type="predicted"/>
<dbReference type="PANTHER" id="PTHR24198:SF165">
    <property type="entry name" value="ANKYRIN REPEAT-CONTAINING PROTEIN-RELATED"/>
    <property type="match status" value="1"/>
</dbReference>
<dbReference type="Gene3D" id="1.25.40.20">
    <property type="entry name" value="Ankyrin repeat-containing domain"/>
    <property type="match status" value="5"/>
</dbReference>
<evidence type="ECO:0000259" key="5">
    <source>
        <dbReference type="Pfam" id="PF22939"/>
    </source>
</evidence>
<keyword evidence="8" id="KW-1185">Reference proteome</keyword>
<feature type="repeat" description="ANK" evidence="3">
    <location>
        <begin position="1237"/>
        <end position="1269"/>
    </location>
</feature>
<dbReference type="VEuPathDB" id="FungiDB:A1O9_10929"/>
<dbReference type="InterPro" id="IPR035994">
    <property type="entry name" value="Nucleoside_phosphorylase_sf"/>
</dbReference>
<dbReference type="GO" id="GO:0009116">
    <property type="term" value="P:nucleoside metabolic process"/>
    <property type="evidence" value="ECO:0007669"/>
    <property type="project" value="InterPro"/>
</dbReference>
<dbReference type="SUPFAM" id="SSF53167">
    <property type="entry name" value="Purine and uridine phosphorylases"/>
    <property type="match status" value="1"/>
</dbReference>
<reference evidence="7 8" key="1">
    <citation type="submission" date="2013-03" db="EMBL/GenBank/DDBJ databases">
        <title>The Genome Sequence of Exophiala aquamarina CBS 119918.</title>
        <authorList>
            <consortium name="The Broad Institute Genomics Platform"/>
            <person name="Cuomo C."/>
            <person name="de Hoog S."/>
            <person name="Gorbushina A."/>
            <person name="Walker B."/>
            <person name="Young S.K."/>
            <person name="Zeng Q."/>
            <person name="Gargeya S."/>
            <person name="Fitzgerald M."/>
            <person name="Haas B."/>
            <person name="Abouelleil A."/>
            <person name="Allen A.W."/>
            <person name="Alvarado L."/>
            <person name="Arachchi H.M."/>
            <person name="Berlin A.M."/>
            <person name="Chapman S.B."/>
            <person name="Gainer-Dewar J."/>
            <person name="Goldberg J."/>
            <person name="Griggs A."/>
            <person name="Gujja S."/>
            <person name="Hansen M."/>
            <person name="Howarth C."/>
            <person name="Imamovic A."/>
            <person name="Ireland A."/>
            <person name="Larimer J."/>
            <person name="McCowan C."/>
            <person name="Murphy C."/>
            <person name="Pearson M."/>
            <person name="Poon T.W."/>
            <person name="Priest M."/>
            <person name="Roberts A."/>
            <person name="Saif S."/>
            <person name="Shea T."/>
            <person name="Sisk P."/>
            <person name="Sykes S."/>
            <person name="Wortman J."/>
            <person name="Nusbaum C."/>
            <person name="Birren B."/>
        </authorList>
    </citation>
    <scope>NUCLEOTIDE SEQUENCE [LARGE SCALE GENOMIC DNA]</scope>
    <source>
        <strain evidence="7 8">CBS 119918</strain>
    </source>
</reference>
<feature type="compositionally biased region" description="Polar residues" evidence="4">
    <location>
        <begin position="838"/>
        <end position="850"/>
    </location>
</feature>
<feature type="repeat" description="ANK" evidence="3">
    <location>
        <begin position="1512"/>
        <end position="1545"/>
    </location>
</feature>
<feature type="compositionally biased region" description="Basic and acidic residues" evidence="4">
    <location>
        <begin position="270"/>
        <end position="282"/>
    </location>
</feature>
<feature type="region of interest" description="Disordered" evidence="4">
    <location>
        <begin position="835"/>
        <end position="854"/>
    </location>
</feature>
<dbReference type="PANTHER" id="PTHR24198">
    <property type="entry name" value="ANKYRIN REPEAT AND PROTEIN KINASE DOMAIN-CONTAINING PROTEIN"/>
    <property type="match status" value="1"/>
</dbReference>
<evidence type="ECO:0000256" key="3">
    <source>
        <dbReference type="PROSITE-ProRule" id="PRU00023"/>
    </source>
</evidence>
<dbReference type="PROSITE" id="PS50088">
    <property type="entry name" value="ANK_REPEAT"/>
    <property type="match status" value="12"/>
</dbReference>
<feature type="region of interest" description="Disordered" evidence="4">
    <location>
        <begin position="270"/>
        <end position="294"/>
    </location>
</feature>
<dbReference type="GeneID" id="25285830"/>
<evidence type="ECO:0000259" key="6">
    <source>
        <dbReference type="Pfam" id="PF24883"/>
    </source>
</evidence>